<reference evidence="1" key="1">
    <citation type="journal article" date="2014" name="Nat. Commun.">
        <title>The tobacco genome sequence and its comparison with those of tomato and potato.</title>
        <authorList>
            <person name="Sierro N."/>
            <person name="Battey J.N."/>
            <person name="Ouadi S."/>
            <person name="Bakaher N."/>
            <person name="Bovet L."/>
            <person name="Willig A."/>
            <person name="Goepfert S."/>
            <person name="Peitsch M.C."/>
            <person name="Ivanov N.V."/>
        </authorList>
    </citation>
    <scope>NUCLEOTIDE SEQUENCE [LARGE SCALE GENOMIC DNA]</scope>
</reference>
<evidence type="ECO:0000313" key="1">
    <source>
        <dbReference type="Proteomes" id="UP000790787"/>
    </source>
</evidence>
<gene>
    <name evidence="2" type="primary">LOC107785141</name>
</gene>
<sequence>MKRKCNSVVIFYYFAPSFLFSPICPFCDAAVPWMPGAVPDLKNWVRDLASTSTYAERLWCDLSKGRWEAKNHGVGKDAVLRPSSVEEEASASDPKPVKDNKRKRASASEDPKSKMRMTRKSRKNTIPLTVESVLRLRDEDEEEENDGSVLVARMKKSIDAPKAAESMVIYKAPPQTEEMSREGSGRVPKSLKIEDASHRSQQPVGISEWAGPEALRTEENAPSESLGAIVIGDLPTLPAFSEWAIREAQALGALEMSWSHEGEDPFSGLFTGVEDAASPSDVSGLFCEMQQALNRAVAIHREACSRSRAELHRFEADLRRVTEERNVLRLLSGQREEEIKGIRTELAKAHQDQTDLTEQLFPQLLYHQARQQVHQVLLQGQTWLLQHLEAPVQLHFVNLLGRWL</sequence>
<dbReference type="Proteomes" id="UP000790787">
    <property type="component" value="Chromosome 2"/>
</dbReference>
<evidence type="ECO:0000313" key="2">
    <source>
        <dbReference type="RefSeq" id="XP_075090402.1"/>
    </source>
</evidence>
<organism evidence="1 2">
    <name type="scientific">Nicotiana tabacum</name>
    <name type="common">Common tobacco</name>
    <dbReference type="NCBI Taxonomy" id="4097"/>
    <lineage>
        <taxon>Eukaryota</taxon>
        <taxon>Viridiplantae</taxon>
        <taxon>Streptophyta</taxon>
        <taxon>Embryophyta</taxon>
        <taxon>Tracheophyta</taxon>
        <taxon>Spermatophyta</taxon>
        <taxon>Magnoliopsida</taxon>
        <taxon>eudicotyledons</taxon>
        <taxon>Gunneridae</taxon>
        <taxon>Pentapetalae</taxon>
        <taxon>asterids</taxon>
        <taxon>lamiids</taxon>
        <taxon>Solanales</taxon>
        <taxon>Solanaceae</taxon>
        <taxon>Nicotianoideae</taxon>
        <taxon>Nicotianeae</taxon>
        <taxon>Nicotiana</taxon>
    </lineage>
</organism>
<protein>
    <submittedName>
        <fullName evidence="2">Uncharacterized protein LOC107785141 isoform X1</fullName>
    </submittedName>
</protein>
<reference evidence="2" key="2">
    <citation type="submission" date="2025-08" db="UniProtKB">
        <authorList>
            <consortium name="RefSeq"/>
        </authorList>
    </citation>
    <scope>IDENTIFICATION</scope>
    <source>
        <tissue evidence="2">Leaf</tissue>
    </source>
</reference>
<keyword evidence="1" id="KW-1185">Reference proteome</keyword>
<dbReference type="RefSeq" id="XP_075090402.1">
    <property type="nucleotide sequence ID" value="XM_075234301.1"/>
</dbReference>
<proteinExistence type="predicted"/>
<accession>A0AC58SZK3</accession>
<name>A0AC58SZK3_TOBAC</name>